<protein>
    <submittedName>
        <fullName evidence="1">Uncharacterized protein</fullName>
    </submittedName>
</protein>
<dbReference type="AlphaFoldDB" id="A0AAV5TD41"/>
<dbReference type="EMBL" id="BTSX01000003">
    <property type="protein sequence ID" value="GMS90688.1"/>
    <property type="molecule type" value="Genomic_DNA"/>
</dbReference>
<comment type="caution">
    <text evidence="1">The sequence shown here is derived from an EMBL/GenBank/DDBJ whole genome shotgun (WGS) entry which is preliminary data.</text>
</comment>
<reference evidence="1" key="1">
    <citation type="submission" date="2023-10" db="EMBL/GenBank/DDBJ databases">
        <title>Genome assembly of Pristionchus species.</title>
        <authorList>
            <person name="Yoshida K."/>
            <person name="Sommer R.J."/>
        </authorList>
    </citation>
    <scope>NUCLEOTIDE SEQUENCE</scope>
    <source>
        <strain evidence="1">RS0144</strain>
    </source>
</reference>
<accession>A0AAV5TD41</accession>
<gene>
    <name evidence="1" type="ORF">PENTCL1PPCAC_12863</name>
</gene>
<proteinExistence type="predicted"/>
<evidence type="ECO:0000313" key="1">
    <source>
        <dbReference type="EMBL" id="GMS90688.1"/>
    </source>
</evidence>
<evidence type="ECO:0000313" key="2">
    <source>
        <dbReference type="Proteomes" id="UP001432027"/>
    </source>
</evidence>
<name>A0AAV5TD41_9BILA</name>
<dbReference type="Proteomes" id="UP001432027">
    <property type="component" value="Unassembled WGS sequence"/>
</dbReference>
<keyword evidence="2" id="KW-1185">Reference proteome</keyword>
<organism evidence="1 2">
    <name type="scientific">Pristionchus entomophagus</name>
    <dbReference type="NCBI Taxonomy" id="358040"/>
    <lineage>
        <taxon>Eukaryota</taxon>
        <taxon>Metazoa</taxon>
        <taxon>Ecdysozoa</taxon>
        <taxon>Nematoda</taxon>
        <taxon>Chromadorea</taxon>
        <taxon>Rhabditida</taxon>
        <taxon>Rhabditina</taxon>
        <taxon>Diplogasteromorpha</taxon>
        <taxon>Diplogasteroidea</taxon>
        <taxon>Neodiplogasteridae</taxon>
        <taxon>Pristionchus</taxon>
    </lineage>
</organism>
<sequence length="124" mass="13780">MPSMQESNASASQETIQSIDGYRTPSLPEYLLVSLSSLLTLFKRCPTCGVGSISSMSSSLIDRLKRLADCGDVMGLALPAAIDHIYTSHMKDVQSTVRHVMDVSWNFFNYLLKKILEVEDISLY</sequence>